<evidence type="ECO:0000313" key="2">
    <source>
        <dbReference type="Proteomes" id="UP000600918"/>
    </source>
</evidence>
<gene>
    <name evidence="1" type="ORF">H0235_015306</name>
</gene>
<keyword evidence="2" id="KW-1185">Reference proteome</keyword>
<evidence type="ECO:0000313" key="1">
    <source>
        <dbReference type="EMBL" id="KAF7401970.1"/>
    </source>
</evidence>
<protein>
    <submittedName>
        <fullName evidence="1">Uncharacterized protein</fullName>
    </submittedName>
</protein>
<organism evidence="1 2">
    <name type="scientific">Vespula pensylvanica</name>
    <name type="common">Western yellow jacket</name>
    <name type="synonym">Wasp</name>
    <dbReference type="NCBI Taxonomy" id="30213"/>
    <lineage>
        <taxon>Eukaryota</taxon>
        <taxon>Metazoa</taxon>
        <taxon>Ecdysozoa</taxon>
        <taxon>Arthropoda</taxon>
        <taxon>Hexapoda</taxon>
        <taxon>Insecta</taxon>
        <taxon>Pterygota</taxon>
        <taxon>Neoptera</taxon>
        <taxon>Endopterygota</taxon>
        <taxon>Hymenoptera</taxon>
        <taxon>Apocrita</taxon>
        <taxon>Aculeata</taxon>
        <taxon>Vespoidea</taxon>
        <taxon>Vespidae</taxon>
        <taxon>Vespinae</taxon>
        <taxon>Vespula</taxon>
    </lineage>
</organism>
<accession>A0A834N9Q6</accession>
<dbReference type="EMBL" id="JACSDY010000017">
    <property type="protein sequence ID" value="KAF7401970.1"/>
    <property type="molecule type" value="Genomic_DNA"/>
</dbReference>
<reference evidence="1" key="1">
    <citation type="journal article" date="2020" name="G3 (Bethesda)">
        <title>High-Quality Assemblies for Three Invasive Social Wasps from the &lt;i&gt;Vespula&lt;/i&gt; Genus.</title>
        <authorList>
            <person name="Harrop T.W.R."/>
            <person name="Guhlin J."/>
            <person name="McLaughlin G.M."/>
            <person name="Permina E."/>
            <person name="Stockwell P."/>
            <person name="Gilligan J."/>
            <person name="Le Lec M.F."/>
            <person name="Gruber M.A.M."/>
            <person name="Quinn O."/>
            <person name="Lovegrove M."/>
            <person name="Duncan E.J."/>
            <person name="Remnant E.J."/>
            <person name="Van Eeckhoven J."/>
            <person name="Graham B."/>
            <person name="Knapp R.A."/>
            <person name="Langford K.W."/>
            <person name="Kronenberg Z."/>
            <person name="Press M.O."/>
            <person name="Eacker S.M."/>
            <person name="Wilson-Rankin E.E."/>
            <person name="Purcell J."/>
            <person name="Lester P.J."/>
            <person name="Dearden P.K."/>
        </authorList>
    </citation>
    <scope>NUCLEOTIDE SEQUENCE</scope>
    <source>
        <strain evidence="1">Volc-1</strain>
    </source>
</reference>
<dbReference type="AlphaFoldDB" id="A0A834N9Q6"/>
<sequence length="96" mass="10288">MKRKRRRKKEKVSKALIGKINSAKRGIKKVTPATKEELRSCYLALSSLRRKDVIVSSRDYSTSNGTSSTNQQLTAIAAATAATAAAGTAALAESFT</sequence>
<comment type="caution">
    <text evidence="1">The sequence shown here is derived from an EMBL/GenBank/DDBJ whole genome shotgun (WGS) entry which is preliminary data.</text>
</comment>
<name>A0A834N9Q6_VESPE</name>
<proteinExistence type="predicted"/>
<dbReference type="Proteomes" id="UP000600918">
    <property type="component" value="Unassembled WGS sequence"/>
</dbReference>